<evidence type="ECO:0000256" key="9">
    <source>
        <dbReference type="ARBA" id="ARBA00047899"/>
    </source>
</evidence>
<dbReference type="Pfam" id="PF00069">
    <property type="entry name" value="Pkinase"/>
    <property type="match status" value="1"/>
</dbReference>
<dbReference type="InterPro" id="IPR051334">
    <property type="entry name" value="SRPK"/>
</dbReference>
<dbReference type="GO" id="GO:0004674">
    <property type="term" value="F:protein serine/threonine kinase activity"/>
    <property type="evidence" value="ECO:0007669"/>
    <property type="project" value="UniProtKB-KW"/>
</dbReference>
<evidence type="ECO:0000256" key="8">
    <source>
        <dbReference type="ARBA" id="ARBA00022840"/>
    </source>
</evidence>
<dbReference type="GO" id="GO:0050684">
    <property type="term" value="P:regulation of mRNA processing"/>
    <property type="evidence" value="ECO:0007669"/>
    <property type="project" value="TreeGrafter"/>
</dbReference>
<proteinExistence type="predicted"/>
<dbReference type="GO" id="GO:0004553">
    <property type="term" value="F:hydrolase activity, hydrolyzing O-glycosyl compounds"/>
    <property type="evidence" value="ECO:0007669"/>
    <property type="project" value="InterPro"/>
</dbReference>
<dbReference type="GO" id="GO:0005524">
    <property type="term" value="F:ATP binding"/>
    <property type="evidence" value="ECO:0007669"/>
    <property type="project" value="UniProtKB-KW"/>
</dbReference>
<feature type="signal peptide" evidence="11">
    <location>
        <begin position="1"/>
        <end position="25"/>
    </location>
</feature>
<dbReference type="SUPFAM" id="SSF49899">
    <property type="entry name" value="Concanavalin A-like lectins/glucanases"/>
    <property type="match status" value="1"/>
</dbReference>
<dbReference type="GO" id="GO:0005634">
    <property type="term" value="C:nucleus"/>
    <property type="evidence" value="ECO:0007669"/>
    <property type="project" value="TreeGrafter"/>
</dbReference>
<evidence type="ECO:0000256" key="6">
    <source>
        <dbReference type="ARBA" id="ARBA00022741"/>
    </source>
</evidence>
<dbReference type="PANTHER" id="PTHR47634:SF9">
    <property type="entry name" value="PROTEIN KINASE DOMAIN-CONTAINING PROTEIN-RELATED"/>
    <property type="match status" value="1"/>
</dbReference>
<evidence type="ECO:0000256" key="11">
    <source>
        <dbReference type="SAM" id="SignalP"/>
    </source>
</evidence>
<keyword evidence="3" id="KW-1003">Cell membrane</keyword>
<dbReference type="Gene3D" id="3.30.200.20">
    <property type="entry name" value="Phosphorylase Kinase, domain 1"/>
    <property type="match status" value="1"/>
</dbReference>
<dbReference type="PROSITE" id="PS51762">
    <property type="entry name" value="GH16_2"/>
    <property type="match status" value="1"/>
</dbReference>
<dbReference type="SMART" id="SM00220">
    <property type="entry name" value="S_TKc"/>
    <property type="match status" value="1"/>
</dbReference>
<dbReference type="GO" id="GO:0005737">
    <property type="term" value="C:cytoplasm"/>
    <property type="evidence" value="ECO:0007669"/>
    <property type="project" value="TreeGrafter"/>
</dbReference>
<dbReference type="Proteomes" id="UP000191518">
    <property type="component" value="Unassembled WGS sequence"/>
</dbReference>
<dbReference type="AlphaFoldDB" id="A0A1V6S115"/>
<dbReference type="Gene3D" id="2.60.120.200">
    <property type="match status" value="1"/>
</dbReference>
<dbReference type="EC" id="2.7.11.1" evidence="2"/>
<comment type="caution">
    <text evidence="14">The sequence shown here is derived from an EMBL/GenBank/DDBJ whole genome shotgun (WGS) entry which is preliminary data.</text>
</comment>
<feature type="chain" id="PRO_5013342788" description="non-specific serine/threonine protein kinase" evidence="11">
    <location>
        <begin position="26"/>
        <end position="704"/>
    </location>
</feature>
<keyword evidence="4" id="KW-0723">Serine/threonine-protein kinase</keyword>
<dbReference type="SUPFAM" id="SSF56112">
    <property type="entry name" value="Protein kinase-like (PK-like)"/>
    <property type="match status" value="1"/>
</dbReference>
<keyword evidence="11" id="KW-0732">Signal</keyword>
<comment type="subcellular location">
    <subcellularLocation>
        <location evidence="1">Cell membrane</location>
        <topology evidence="1">Lipid-anchor</topology>
        <topology evidence="1">GPI-anchor</topology>
    </subcellularLocation>
</comment>
<dbReference type="GO" id="GO:0005886">
    <property type="term" value="C:plasma membrane"/>
    <property type="evidence" value="ECO:0007669"/>
    <property type="project" value="UniProtKB-SubCell"/>
</dbReference>
<gene>
    <name evidence="14" type="ORF">PENVUL_c012G09465</name>
</gene>
<keyword evidence="8" id="KW-0067">ATP-binding</keyword>
<keyword evidence="15" id="KW-1185">Reference proteome</keyword>
<dbReference type="CDD" id="cd02183">
    <property type="entry name" value="GH16_fungal_CRH1_transglycosylase"/>
    <property type="match status" value="1"/>
</dbReference>
<evidence type="ECO:0000256" key="1">
    <source>
        <dbReference type="ARBA" id="ARBA00004609"/>
    </source>
</evidence>
<evidence type="ECO:0000259" key="12">
    <source>
        <dbReference type="PROSITE" id="PS50011"/>
    </source>
</evidence>
<evidence type="ECO:0000313" key="14">
    <source>
        <dbReference type="EMBL" id="OQE07715.1"/>
    </source>
</evidence>
<sequence length="704" mass="78188">MVLRSYSQWATLALAVTAVAQTTTSCNPMDKTCPADAGLNKYRLNTDFTSGSLGRWNTTSGTVTSTDLGAKLTVSEQGDAPTIESDFYIFFGHVDVTMRAANGTGIVSTWILESDDLDEIDWEQVSTWDTEIQTNYFGKGNTTSYDRATTVTVSTPEETFHTYSIDWTSERIEWLLDSEVVRTLEYADAVDGTNYPQTPMRIRIGIWAGGDPDNSEGTIEWAGGETDYTAGPFSMYVESVNIVNYNPASAYKYTDKTGDYTSIKATNATTSTNLGTSNSSSIVASGRTSTSAKASSSSVASSSTSAPVATSSSILVSAAPVSYYTSMFAISVISSEEEQLFDYSPYRYYPAYIGEIFEDRYQVCSKLGWGSCSTTWLARDLSDKKYVALKVYIHNSVYHRELPFYRHIAPYMSSDHPGRENIRRFFDSFTVTGPDGRHIVLVQEPACISLFDLKQSMPEERFPEEMVKSILTELLQALDFLHTECKAVHTDVHIGNLLACGSDSENSKFKDIEESEMDNPSARKQVSHDRTIYASRAILPKQGPLRLSDFGEARIGPGPYDYPAMPMPLRAPEIVLEVPWSYPIDIWCVGLTACELLGLNRLFNSDHTAGDMYEAAHFTELIAVLGPPPAAFLALNPEKAAEFWDEEGRWKEIVPIPEMGMLDSLEGQMGLPLAFVEFMRRTLVWMPNERATAKDLLEDPWLKE</sequence>
<dbReference type="PROSITE" id="PS50011">
    <property type="entry name" value="PROTEIN_KINASE_DOM"/>
    <property type="match status" value="1"/>
</dbReference>
<name>A0A1V6S115_9EURO</name>
<evidence type="ECO:0000256" key="2">
    <source>
        <dbReference type="ARBA" id="ARBA00012513"/>
    </source>
</evidence>
<dbReference type="Pfam" id="PF00722">
    <property type="entry name" value="Glyco_hydro_16"/>
    <property type="match status" value="1"/>
</dbReference>
<keyword evidence="5" id="KW-0808">Transferase</keyword>
<evidence type="ECO:0000256" key="10">
    <source>
        <dbReference type="ARBA" id="ARBA00048679"/>
    </source>
</evidence>
<evidence type="ECO:0000313" key="15">
    <source>
        <dbReference type="Proteomes" id="UP000191518"/>
    </source>
</evidence>
<reference evidence="15" key="1">
    <citation type="journal article" date="2017" name="Nat. Microbiol.">
        <title>Global analysis of biosynthetic gene clusters reveals vast potential of secondary metabolite production in Penicillium species.</title>
        <authorList>
            <person name="Nielsen J.C."/>
            <person name="Grijseels S."/>
            <person name="Prigent S."/>
            <person name="Ji B."/>
            <person name="Dainat J."/>
            <person name="Nielsen K.F."/>
            <person name="Frisvad J.C."/>
            <person name="Workman M."/>
            <person name="Nielsen J."/>
        </authorList>
    </citation>
    <scope>NUCLEOTIDE SEQUENCE [LARGE SCALE GENOMIC DNA]</scope>
    <source>
        <strain evidence="15">IBT 29486</strain>
    </source>
</reference>
<dbReference type="EMBL" id="MDYP01000012">
    <property type="protein sequence ID" value="OQE07715.1"/>
    <property type="molecule type" value="Genomic_DNA"/>
</dbReference>
<feature type="domain" description="Protein kinase" evidence="12">
    <location>
        <begin position="361"/>
        <end position="702"/>
    </location>
</feature>
<dbReference type="PROSITE" id="PS51257">
    <property type="entry name" value="PROKAR_LIPOPROTEIN"/>
    <property type="match status" value="1"/>
</dbReference>
<dbReference type="Gene3D" id="1.10.510.10">
    <property type="entry name" value="Transferase(Phosphotransferase) domain 1"/>
    <property type="match status" value="1"/>
</dbReference>
<accession>A0A1V6S115</accession>
<dbReference type="InterPro" id="IPR013320">
    <property type="entry name" value="ConA-like_dom_sf"/>
</dbReference>
<evidence type="ECO:0000256" key="3">
    <source>
        <dbReference type="ARBA" id="ARBA00022475"/>
    </source>
</evidence>
<dbReference type="InterPro" id="IPR000757">
    <property type="entry name" value="Beta-glucanase-like"/>
</dbReference>
<dbReference type="GO" id="GO:0000245">
    <property type="term" value="P:spliceosomal complex assembly"/>
    <property type="evidence" value="ECO:0007669"/>
    <property type="project" value="TreeGrafter"/>
</dbReference>
<comment type="catalytic activity">
    <reaction evidence="9">
        <text>L-threonyl-[protein] + ATP = O-phospho-L-threonyl-[protein] + ADP + H(+)</text>
        <dbReference type="Rhea" id="RHEA:46608"/>
        <dbReference type="Rhea" id="RHEA-COMP:11060"/>
        <dbReference type="Rhea" id="RHEA-COMP:11605"/>
        <dbReference type="ChEBI" id="CHEBI:15378"/>
        <dbReference type="ChEBI" id="CHEBI:30013"/>
        <dbReference type="ChEBI" id="CHEBI:30616"/>
        <dbReference type="ChEBI" id="CHEBI:61977"/>
        <dbReference type="ChEBI" id="CHEBI:456216"/>
        <dbReference type="EC" id="2.7.11.1"/>
    </reaction>
</comment>
<feature type="domain" description="GH16" evidence="13">
    <location>
        <begin position="35"/>
        <end position="230"/>
    </location>
</feature>
<comment type="catalytic activity">
    <reaction evidence="10">
        <text>L-seryl-[protein] + ATP = O-phospho-L-seryl-[protein] + ADP + H(+)</text>
        <dbReference type="Rhea" id="RHEA:17989"/>
        <dbReference type="Rhea" id="RHEA-COMP:9863"/>
        <dbReference type="Rhea" id="RHEA-COMP:11604"/>
        <dbReference type="ChEBI" id="CHEBI:15378"/>
        <dbReference type="ChEBI" id="CHEBI:29999"/>
        <dbReference type="ChEBI" id="CHEBI:30616"/>
        <dbReference type="ChEBI" id="CHEBI:83421"/>
        <dbReference type="ChEBI" id="CHEBI:456216"/>
        <dbReference type="EC" id="2.7.11.1"/>
    </reaction>
</comment>
<evidence type="ECO:0000256" key="5">
    <source>
        <dbReference type="ARBA" id="ARBA00022679"/>
    </source>
</evidence>
<dbReference type="STRING" id="29845.A0A1V6S115"/>
<dbReference type="InterPro" id="IPR011009">
    <property type="entry name" value="Kinase-like_dom_sf"/>
</dbReference>
<keyword evidence="6" id="KW-0547">Nucleotide-binding</keyword>
<keyword evidence="3" id="KW-0472">Membrane</keyword>
<evidence type="ECO:0000256" key="4">
    <source>
        <dbReference type="ARBA" id="ARBA00022527"/>
    </source>
</evidence>
<keyword evidence="7" id="KW-0418">Kinase</keyword>
<dbReference type="PANTHER" id="PTHR47634">
    <property type="entry name" value="PROTEIN KINASE DOMAIN-CONTAINING PROTEIN-RELATED"/>
    <property type="match status" value="1"/>
</dbReference>
<protein>
    <recommendedName>
        <fullName evidence="2">non-specific serine/threonine protein kinase</fullName>
        <ecNumber evidence="2">2.7.11.1</ecNumber>
    </recommendedName>
</protein>
<dbReference type="InterPro" id="IPR000719">
    <property type="entry name" value="Prot_kinase_dom"/>
</dbReference>
<evidence type="ECO:0000256" key="7">
    <source>
        <dbReference type="ARBA" id="ARBA00022777"/>
    </source>
</evidence>
<evidence type="ECO:0000259" key="13">
    <source>
        <dbReference type="PROSITE" id="PS51762"/>
    </source>
</evidence>
<dbReference type="GO" id="GO:0005975">
    <property type="term" value="P:carbohydrate metabolic process"/>
    <property type="evidence" value="ECO:0007669"/>
    <property type="project" value="InterPro"/>
</dbReference>
<organism evidence="14 15">
    <name type="scientific">Penicillium vulpinum</name>
    <dbReference type="NCBI Taxonomy" id="29845"/>
    <lineage>
        <taxon>Eukaryota</taxon>
        <taxon>Fungi</taxon>
        <taxon>Dikarya</taxon>
        <taxon>Ascomycota</taxon>
        <taxon>Pezizomycotina</taxon>
        <taxon>Eurotiomycetes</taxon>
        <taxon>Eurotiomycetidae</taxon>
        <taxon>Eurotiales</taxon>
        <taxon>Aspergillaceae</taxon>
        <taxon>Penicillium</taxon>
    </lineage>
</organism>